<sequence length="247" mass="27010">MVASTFGPSARGRRILSRWAAVMALLLGTSTSWAQLVPPSSTAASGAHLISLRDQEIASCQPGEVQTWKDGRDRPAAARTLRFAYRHEGAPSWFTAAQVLGLVQKSAQAWTACGLTLRVMAIARDESPPDDAIQIVWSETGSRGQFGLANLAARSLSLSPGLFGVLRQRNPRHPAEETLQMALSHEMGHFLGLMAHSRRCVDVMSYYDDGRGQRCALRDPASWGTVTEYRSMLPTACDLERCRAVNR</sequence>
<keyword evidence="3" id="KW-1185">Reference proteome</keyword>
<dbReference type="InterPro" id="IPR024079">
    <property type="entry name" value="MetalloPept_cat_dom_sf"/>
</dbReference>
<dbReference type="Gene3D" id="3.40.390.10">
    <property type="entry name" value="Collagenase (Catalytic Domain)"/>
    <property type="match status" value="1"/>
</dbReference>
<gene>
    <name evidence="2" type="ORF">N4261_02680</name>
</gene>
<name>A0ABY6B1E5_9BURK</name>
<organism evidence="2 3">
    <name type="scientific">Roseateles amylovorans</name>
    <dbReference type="NCBI Taxonomy" id="2978473"/>
    <lineage>
        <taxon>Bacteria</taxon>
        <taxon>Pseudomonadati</taxon>
        <taxon>Pseudomonadota</taxon>
        <taxon>Betaproteobacteria</taxon>
        <taxon>Burkholderiales</taxon>
        <taxon>Sphaerotilaceae</taxon>
        <taxon>Roseateles</taxon>
    </lineage>
</organism>
<dbReference type="SUPFAM" id="SSF55486">
    <property type="entry name" value="Metalloproteases ('zincins'), catalytic domain"/>
    <property type="match status" value="1"/>
</dbReference>
<evidence type="ECO:0000313" key="2">
    <source>
        <dbReference type="EMBL" id="UXH78865.1"/>
    </source>
</evidence>
<reference evidence="2" key="1">
    <citation type="submission" date="2022-10" db="EMBL/GenBank/DDBJ databases">
        <title>Characterization and whole genome sequencing of a new Roseateles species, isolated from fresh water.</title>
        <authorList>
            <person name="Guliayeva D.Y."/>
            <person name="Akhremchuk A.E."/>
            <person name="Sikolenko M.A."/>
            <person name="Valentovich L.N."/>
            <person name="Sidarenka A.V."/>
        </authorList>
    </citation>
    <scope>NUCLEOTIDE SEQUENCE</scope>
    <source>
        <strain evidence="2">BIM B-1768</strain>
    </source>
</reference>
<keyword evidence="1" id="KW-0732">Signal</keyword>
<proteinExistence type="predicted"/>
<evidence type="ECO:0000313" key="3">
    <source>
        <dbReference type="Proteomes" id="UP001064933"/>
    </source>
</evidence>
<evidence type="ECO:0000256" key="1">
    <source>
        <dbReference type="SAM" id="SignalP"/>
    </source>
</evidence>
<dbReference type="Proteomes" id="UP001064933">
    <property type="component" value="Chromosome"/>
</dbReference>
<dbReference type="RefSeq" id="WP_261758696.1">
    <property type="nucleotide sequence ID" value="NZ_CP104562.2"/>
</dbReference>
<feature type="signal peptide" evidence="1">
    <location>
        <begin position="1"/>
        <end position="34"/>
    </location>
</feature>
<accession>A0ABY6B1E5</accession>
<feature type="chain" id="PRO_5047509040" description="Peptidase metallopeptidase domain-containing protein" evidence="1">
    <location>
        <begin position="35"/>
        <end position="247"/>
    </location>
</feature>
<dbReference type="EMBL" id="CP104562">
    <property type="protein sequence ID" value="UXH78865.1"/>
    <property type="molecule type" value="Genomic_DNA"/>
</dbReference>
<evidence type="ECO:0008006" key="4">
    <source>
        <dbReference type="Google" id="ProtNLM"/>
    </source>
</evidence>
<protein>
    <recommendedName>
        <fullName evidence="4">Peptidase metallopeptidase domain-containing protein</fullName>
    </recommendedName>
</protein>